<feature type="coiled-coil region" evidence="1">
    <location>
        <begin position="353"/>
        <end position="380"/>
    </location>
</feature>
<dbReference type="SUPFAM" id="SSF55073">
    <property type="entry name" value="Nucleotide cyclase"/>
    <property type="match status" value="2"/>
</dbReference>
<evidence type="ECO:0000256" key="2">
    <source>
        <dbReference type="SAM" id="MobiDB-lite"/>
    </source>
</evidence>
<feature type="compositionally biased region" description="Low complexity" evidence="2">
    <location>
        <begin position="231"/>
        <end position="262"/>
    </location>
</feature>
<feature type="compositionally biased region" description="Low complexity" evidence="2">
    <location>
        <begin position="144"/>
        <end position="173"/>
    </location>
</feature>
<evidence type="ECO:0000313" key="5">
    <source>
        <dbReference type="Proteomes" id="UP000007799"/>
    </source>
</evidence>
<feature type="compositionally biased region" description="Low complexity" evidence="2">
    <location>
        <begin position="90"/>
        <end position="135"/>
    </location>
</feature>
<dbReference type="PANTHER" id="PTHR47455">
    <property type="entry name" value="ADENYLYL CYCLASE BETA"/>
    <property type="match status" value="1"/>
</dbReference>
<feature type="compositionally biased region" description="Polar residues" evidence="2">
    <location>
        <begin position="277"/>
        <end position="289"/>
    </location>
</feature>
<dbReference type="GeneID" id="16069645"/>
<feature type="compositionally biased region" description="Low complexity" evidence="2">
    <location>
        <begin position="1"/>
        <end position="22"/>
    </location>
</feature>
<dbReference type="GO" id="GO:0035556">
    <property type="term" value="P:intracellular signal transduction"/>
    <property type="evidence" value="ECO:0007669"/>
    <property type="project" value="InterPro"/>
</dbReference>
<feature type="domain" description="Guanylate cyclase" evidence="3">
    <location>
        <begin position="821"/>
        <end position="963"/>
    </location>
</feature>
<feature type="region of interest" description="Disordered" evidence="2">
    <location>
        <begin position="218"/>
        <end position="289"/>
    </location>
</feature>
<dbReference type="AlphaFoldDB" id="F2UNX9"/>
<dbReference type="SMART" id="SM00044">
    <property type="entry name" value="CYCc"/>
    <property type="match status" value="1"/>
</dbReference>
<keyword evidence="1" id="KW-0175">Coiled coil</keyword>
<dbReference type="GO" id="GO:0009190">
    <property type="term" value="P:cyclic nucleotide biosynthetic process"/>
    <property type="evidence" value="ECO:0007669"/>
    <property type="project" value="InterPro"/>
</dbReference>
<dbReference type="CDD" id="cd07302">
    <property type="entry name" value="CHD"/>
    <property type="match status" value="2"/>
</dbReference>
<evidence type="ECO:0000256" key="1">
    <source>
        <dbReference type="SAM" id="Coils"/>
    </source>
</evidence>
<dbReference type="Proteomes" id="UP000007799">
    <property type="component" value="Unassembled WGS sequence"/>
</dbReference>
<dbReference type="KEGG" id="sre:PTSG_09748"/>
<evidence type="ECO:0000259" key="3">
    <source>
        <dbReference type="PROSITE" id="PS50125"/>
    </source>
</evidence>
<feature type="domain" description="Guanylate cyclase" evidence="3">
    <location>
        <begin position="567"/>
        <end position="711"/>
    </location>
</feature>
<dbReference type="eggNOG" id="ENOG502QPPT">
    <property type="taxonomic scope" value="Eukaryota"/>
</dbReference>
<accession>F2UNX9</accession>
<protein>
    <recommendedName>
        <fullName evidence="3">Guanylate cyclase domain-containing protein</fullName>
    </recommendedName>
</protein>
<feature type="compositionally biased region" description="Polar residues" evidence="2">
    <location>
        <begin position="314"/>
        <end position="326"/>
    </location>
</feature>
<proteinExistence type="predicted"/>
<dbReference type="RefSeq" id="XP_004989103.1">
    <property type="nucleotide sequence ID" value="XM_004989046.1"/>
</dbReference>
<organism evidence="5">
    <name type="scientific">Salpingoeca rosetta (strain ATCC 50818 / BSB-021)</name>
    <dbReference type="NCBI Taxonomy" id="946362"/>
    <lineage>
        <taxon>Eukaryota</taxon>
        <taxon>Choanoflagellata</taxon>
        <taxon>Craspedida</taxon>
        <taxon>Salpingoecidae</taxon>
        <taxon>Salpingoeca</taxon>
    </lineage>
</organism>
<feature type="region of interest" description="Disordered" evidence="2">
    <location>
        <begin position="301"/>
        <end position="347"/>
    </location>
</feature>
<dbReference type="InParanoid" id="F2UNX9"/>
<feature type="region of interest" description="Disordered" evidence="2">
    <location>
        <begin position="1"/>
        <end position="204"/>
    </location>
</feature>
<feature type="compositionally biased region" description="Low complexity" evidence="2">
    <location>
        <begin position="63"/>
        <end position="75"/>
    </location>
</feature>
<dbReference type="Pfam" id="PF00211">
    <property type="entry name" value="Guanylate_cyc"/>
    <property type="match status" value="2"/>
</dbReference>
<dbReference type="PROSITE" id="PS50125">
    <property type="entry name" value="GUANYLATE_CYCLASE_2"/>
    <property type="match status" value="2"/>
</dbReference>
<sequence length="1049" mass="113342">MLPSGARGKATTTSTTTADGTTQNRPHMESRPPVPRASSAQCLVWPPSKNPEPRAGNGSSDGKAAPAPAHALPKAQQDTTSPAGSDQAKASEGTSTPTTSTTMTAQHAATATSGTGRSSPPATPPTRTSSSMPASVTTTPTKDAQATNNTQSSSNAAGNTASSTKDTSSSSSTTRHRRPANDDDDDDDDYGHADPGLCRRMGRNTMNLTSLLRTEGVAYDDSQGSAGTGNPASSSSSSSARPASASSRSQQGPSLRRSSSSLHPNDDDSRGRKQDSHLNVQQQHGTGLHVSTSAINFPTTSASSDGFAAETHGQRAQQSLTSTSSAFYDKPSTKRRPRGASLSLHGPNQTSRMVTLAAEADNLRRRSRSMRNRKNKMQRKQQQLLQHGRSAHAGFGAFSMHASNGDFGLPAGSFYRGSLESYPEIASWDEEDAEAIGDGRYSAYIVEEVLEDWHHETLMPYGCYSPTCPCKRGPSGNASTWPHCKCYTASCTREHRQSYWQCPKLKKLVMRERLKYALSATKRQQAEVGPYMSFLPSSLCAHVVDIMNETDDADEDEMASALTGSGAVLFADASGFTRLTERLSKLPNGAELLCSVLNAFFEVLVEIVQHYGGDIIKFAGDALLITWSVGVSPNAVTEFRDAVLLAAKCSLDIHERLHNYKATVIDDEEIFLSLHMGIGCGPYTSLHVGGALQRMEFIIDGPPMAQIGVAEPLAEPGETVLSPEAWQELKSTDAIGTSVVILHERARVQNHERKAAVPKAVHSRFMRLDKLLVAPPAPPVRREAHLRAKHLPVLKRYIPRAVTRQLDAGHSGHLAEMREVSILFVRFDNFQLDANQLMGGAHEAVERGNALMLHVQHCIYTWEGSINKFIVDDKGLLVLCVFGLPPMKHADDAIRATSAARLLVKEAPKAMAKFRAASRLAHNQITCSVGVSTGHVFCGVVGATKRREYTVLGRTVNLAARLMQVAAPNEVLVCETTRDTTEEYFEYVGSQRTLKGIGNTTAFVPTAPTEPSTKKGKSLQQQRIARRPEIRHLSNILSEDPITCVLYIK</sequence>
<dbReference type="OrthoDB" id="194468at2759"/>
<keyword evidence="5" id="KW-1185">Reference proteome</keyword>
<dbReference type="Gene3D" id="3.30.70.1230">
    <property type="entry name" value="Nucleotide cyclase"/>
    <property type="match status" value="2"/>
</dbReference>
<gene>
    <name evidence="4" type="ORF">PTSG_09748</name>
</gene>
<name>F2UNX9_SALR5</name>
<feature type="compositionally biased region" description="Basic and acidic residues" evidence="2">
    <location>
        <begin position="264"/>
        <end position="276"/>
    </location>
</feature>
<dbReference type="InterPro" id="IPR001054">
    <property type="entry name" value="A/G_cyclase"/>
</dbReference>
<evidence type="ECO:0000313" key="4">
    <source>
        <dbReference type="EMBL" id="EGD79334.1"/>
    </source>
</evidence>
<dbReference type="InterPro" id="IPR029787">
    <property type="entry name" value="Nucleotide_cyclase"/>
</dbReference>
<dbReference type="PANTHER" id="PTHR47455:SF1">
    <property type="entry name" value="GUANYLATE CYCLASE DOMAIN-CONTAINING PROTEIN"/>
    <property type="match status" value="1"/>
</dbReference>
<reference evidence="4" key="1">
    <citation type="submission" date="2009-08" db="EMBL/GenBank/DDBJ databases">
        <title>Annotation of Salpingoeca rosetta.</title>
        <authorList>
            <consortium name="The Broad Institute Genome Sequencing Platform"/>
            <person name="Russ C."/>
            <person name="Cuomo C."/>
            <person name="Burger G."/>
            <person name="Gray M.W."/>
            <person name="Holland P.W.H."/>
            <person name="King N."/>
            <person name="Lang F.B.F."/>
            <person name="Roger A.J."/>
            <person name="Ruiz-Trillo I."/>
            <person name="Young S.K."/>
            <person name="Zeng Q."/>
            <person name="Gargeya S."/>
            <person name="Alvarado L."/>
            <person name="Berlin A."/>
            <person name="Chapman S.B."/>
            <person name="Chen Z."/>
            <person name="Freedman E."/>
            <person name="Gellesch M."/>
            <person name="Goldberg J."/>
            <person name="Griggs A."/>
            <person name="Gujja S."/>
            <person name="Heilman E."/>
            <person name="Heiman D."/>
            <person name="Howarth C."/>
            <person name="Mehta T."/>
            <person name="Neiman D."/>
            <person name="Pearson M."/>
            <person name="Roberts A."/>
            <person name="Saif S."/>
            <person name="Shea T."/>
            <person name="Shenoy N."/>
            <person name="Sisk P."/>
            <person name="Stolte C."/>
            <person name="Sykes S."/>
            <person name="White J."/>
            <person name="Yandava C."/>
            <person name="Haas B."/>
            <person name="Nusbaum C."/>
            <person name="Birren B."/>
        </authorList>
    </citation>
    <scope>NUCLEOTIDE SEQUENCE [LARGE SCALE GENOMIC DNA]</scope>
    <source>
        <strain evidence="4">ATCC 50818</strain>
    </source>
</reference>
<dbReference type="EMBL" id="GL832985">
    <property type="protein sequence ID" value="EGD79334.1"/>
    <property type="molecule type" value="Genomic_DNA"/>
</dbReference>